<evidence type="ECO:0000259" key="11">
    <source>
        <dbReference type="PROSITE" id="PS51643"/>
    </source>
</evidence>
<keyword evidence="9" id="KW-0051">Antiviral defense</keyword>
<proteinExistence type="inferred from homology"/>
<dbReference type="InterPro" id="IPR027417">
    <property type="entry name" value="P-loop_NTPase"/>
</dbReference>
<evidence type="ECO:0000256" key="3">
    <source>
        <dbReference type="ARBA" id="ARBA00022722"/>
    </source>
</evidence>
<feature type="domain" description="Helicase ATP-binding" evidence="10">
    <location>
        <begin position="245"/>
        <end position="440"/>
    </location>
</feature>
<dbReference type="CDD" id="cd09641">
    <property type="entry name" value="Cas3''_I"/>
    <property type="match status" value="1"/>
</dbReference>
<evidence type="ECO:0000256" key="4">
    <source>
        <dbReference type="ARBA" id="ARBA00022723"/>
    </source>
</evidence>
<dbReference type="NCBIfam" id="TIGR01587">
    <property type="entry name" value="cas3_core"/>
    <property type="match status" value="1"/>
</dbReference>
<keyword evidence="7" id="KW-0347">Helicase</keyword>
<accession>A0ABT0CBE8</accession>
<name>A0ABT0CBE8_THEVL</name>
<comment type="caution">
    <text evidence="12">The sequence shown here is derived from an EMBL/GenBank/DDBJ whole genome shotgun (WGS) entry which is preliminary data.</text>
</comment>
<dbReference type="EMBL" id="JAFIRA010000021">
    <property type="protein sequence ID" value="MCJ2543095.1"/>
    <property type="molecule type" value="Genomic_DNA"/>
</dbReference>
<keyword evidence="4" id="KW-0479">Metal-binding</keyword>
<dbReference type="SMART" id="SM00487">
    <property type="entry name" value="DEXDc"/>
    <property type="match status" value="1"/>
</dbReference>
<dbReference type="InterPro" id="IPR014001">
    <property type="entry name" value="Helicase_ATP-bd"/>
</dbReference>
<evidence type="ECO:0000259" key="10">
    <source>
        <dbReference type="PROSITE" id="PS51192"/>
    </source>
</evidence>
<evidence type="ECO:0000256" key="8">
    <source>
        <dbReference type="ARBA" id="ARBA00022840"/>
    </source>
</evidence>
<evidence type="ECO:0000313" key="12">
    <source>
        <dbReference type="EMBL" id="MCJ2543095.1"/>
    </source>
</evidence>
<dbReference type="NCBIfam" id="TIGR01596">
    <property type="entry name" value="cas3_HD"/>
    <property type="match status" value="1"/>
</dbReference>
<dbReference type="SUPFAM" id="SSF109604">
    <property type="entry name" value="HD-domain/PDEase-like"/>
    <property type="match status" value="1"/>
</dbReference>
<keyword evidence="6" id="KW-0378">Hydrolase</keyword>
<evidence type="ECO:0000256" key="6">
    <source>
        <dbReference type="ARBA" id="ARBA00022801"/>
    </source>
</evidence>
<sequence>MTSGIPAHAHTPNPSGTWHVLKDHLYSVARATQFFSMRIGTEQLGFYAGLWHDLGKYNPEFQSYLEQCHRASTQGAPPPRRSQPHAIYGAVLAAHICPPIASLIYGHHSGIPSLADLRNKLAEKRQDASWQTVYQSVLQRAKQDGIPLEPSPEYRQEIERLGRDPFRIELFSRFLFSALVDADYLDTEAHFDPDKAQHRGTYPTIATLWQSFLQERQDFMNQVDPTTAQSSVNRVRAEVYQACVDAAERDPGVYRLAVPTGGGKTRSGLAFGLRHALVHQMDRVIVAVPYTSIIEQTAEVYRQILGAEAVLEHHSAVRDPVALSQEQQDQLDEGATRFQAQARLATQNWDAPLIVTTTVQLFESLFANRPGACRKLHNIVNSVIILDEVQTLPLGLLDPILNVLKELVQNYHVTVVLCTATQPALEGSSYYLRGLDHVQDMISPDQAKAHFRQLNRVRFEMPPQPWSWSDLATDLSEQHQALVVLNTRKDALAVLDALGSQEGLFHLSTLLCGQHRRQVLAEVRQRLKAGDPCYLVSTQVVEAGVDLDFPVVYRALGPLDRIVQAAGRCNREGLQSDLGRVVIFEPVEGGMPRGDYGSAVAATQQLLKHIKLNLSDPDLFQDYFQRLYQTVELDKQGIQALRQRQNYPEVAKRFRLIPEGSQPVVVNYDPACEQIMRQIRRRGLFSGDHRALQPYLVNLRPYEFRLSEGSRVEIAPNLWLWEGGYDPLKGIQLGSKSIDYDPIDLIL</sequence>
<dbReference type="Pfam" id="PF22590">
    <property type="entry name" value="Cas3-like_C_2"/>
    <property type="match status" value="1"/>
</dbReference>
<evidence type="ECO:0000256" key="2">
    <source>
        <dbReference type="ARBA" id="ARBA00009046"/>
    </source>
</evidence>
<organism evidence="12 13">
    <name type="scientific">Thermostichus vulcanus str. 'Rupite'</name>
    <dbReference type="NCBI Taxonomy" id="2813851"/>
    <lineage>
        <taxon>Bacteria</taxon>
        <taxon>Bacillati</taxon>
        <taxon>Cyanobacteriota</taxon>
        <taxon>Cyanophyceae</taxon>
        <taxon>Thermostichales</taxon>
        <taxon>Thermostichaceae</taxon>
        <taxon>Thermostichus</taxon>
    </lineage>
</organism>
<feature type="domain" description="HD Cas3-type" evidence="11">
    <location>
        <begin position="14"/>
        <end position="185"/>
    </location>
</feature>
<dbReference type="InterPro" id="IPR038257">
    <property type="entry name" value="CRISPR-assoc_Cas3_HD_sf"/>
</dbReference>
<comment type="similarity">
    <text evidence="1">In the N-terminal section; belongs to the CRISPR-associated nuclease Cas3-HD family.</text>
</comment>
<dbReference type="Pfam" id="PF00270">
    <property type="entry name" value="DEAD"/>
    <property type="match status" value="1"/>
</dbReference>
<dbReference type="PANTHER" id="PTHR47959:SF16">
    <property type="entry name" value="CRISPR-ASSOCIATED NUCLEASE_HELICASE CAS3-RELATED"/>
    <property type="match status" value="1"/>
</dbReference>
<evidence type="ECO:0000256" key="9">
    <source>
        <dbReference type="ARBA" id="ARBA00023118"/>
    </source>
</evidence>
<dbReference type="InterPro" id="IPR050079">
    <property type="entry name" value="DEAD_box_RNA_helicase"/>
</dbReference>
<protein>
    <submittedName>
        <fullName evidence="12">CRISPR-associated helicase Cas3</fullName>
    </submittedName>
</protein>
<evidence type="ECO:0000313" key="13">
    <source>
        <dbReference type="Proteomes" id="UP000830835"/>
    </source>
</evidence>
<dbReference type="Pfam" id="PF18019">
    <property type="entry name" value="Cas3_HD"/>
    <property type="match status" value="1"/>
</dbReference>
<keyword evidence="13" id="KW-1185">Reference proteome</keyword>
<keyword evidence="3" id="KW-0540">Nuclease</keyword>
<keyword evidence="5" id="KW-0547">Nucleotide-binding</keyword>
<keyword evidence="8" id="KW-0067">ATP-binding</keyword>
<gene>
    <name evidence="12" type="primary">cas3</name>
    <name evidence="12" type="ORF">JX360_09280</name>
</gene>
<dbReference type="Proteomes" id="UP000830835">
    <property type="component" value="Unassembled WGS sequence"/>
</dbReference>
<dbReference type="PROSITE" id="PS51643">
    <property type="entry name" value="HD_CAS3"/>
    <property type="match status" value="1"/>
</dbReference>
<evidence type="ECO:0000256" key="5">
    <source>
        <dbReference type="ARBA" id="ARBA00022741"/>
    </source>
</evidence>
<dbReference type="Gene3D" id="3.40.50.300">
    <property type="entry name" value="P-loop containing nucleotide triphosphate hydrolases"/>
    <property type="match status" value="2"/>
</dbReference>
<dbReference type="InterPro" id="IPR006474">
    <property type="entry name" value="Helicase_Cas3_CRISPR-ass_core"/>
</dbReference>
<dbReference type="PANTHER" id="PTHR47959">
    <property type="entry name" value="ATP-DEPENDENT RNA HELICASE RHLE-RELATED"/>
    <property type="match status" value="1"/>
</dbReference>
<evidence type="ECO:0000256" key="7">
    <source>
        <dbReference type="ARBA" id="ARBA00022806"/>
    </source>
</evidence>
<comment type="similarity">
    <text evidence="2">In the central section; belongs to the CRISPR-associated helicase Cas3 family.</text>
</comment>
<dbReference type="InterPro" id="IPR054712">
    <property type="entry name" value="Cas3-like_dom"/>
</dbReference>
<dbReference type="PROSITE" id="PS51192">
    <property type="entry name" value="HELICASE_ATP_BIND_1"/>
    <property type="match status" value="1"/>
</dbReference>
<dbReference type="CDD" id="cd17930">
    <property type="entry name" value="DEXHc_cas3"/>
    <property type="match status" value="1"/>
</dbReference>
<dbReference type="SUPFAM" id="SSF52540">
    <property type="entry name" value="P-loop containing nucleoside triphosphate hydrolases"/>
    <property type="match status" value="1"/>
</dbReference>
<dbReference type="InterPro" id="IPR006483">
    <property type="entry name" value="CRISPR-assoc_Cas3_HD"/>
</dbReference>
<dbReference type="InterPro" id="IPR011545">
    <property type="entry name" value="DEAD/DEAH_box_helicase_dom"/>
</dbReference>
<dbReference type="Gene3D" id="1.10.3210.30">
    <property type="match status" value="1"/>
</dbReference>
<evidence type="ECO:0000256" key="1">
    <source>
        <dbReference type="ARBA" id="ARBA00006847"/>
    </source>
</evidence>
<reference evidence="12" key="1">
    <citation type="submission" date="2021-02" db="EMBL/GenBank/DDBJ databases">
        <title>The CRISPR/cas machinery reduction and long-range gene transfer in the hot spring cyanobacterium Synechococcus.</title>
        <authorList>
            <person name="Dvorak P."/>
            <person name="Jahodarova E."/>
            <person name="Hasler P."/>
            <person name="Poulickova A."/>
        </authorList>
    </citation>
    <scope>NUCLEOTIDE SEQUENCE</scope>
    <source>
        <strain evidence="12">Rupite</strain>
    </source>
</reference>